<evidence type="ECO:0000313" key="12">
    <source>
        <dbReference type="Proteomes" id="UP000001070"/>
    </source>
</evidence>
<feature type="signal peptide" evidence="9">
    <location>
        <begin position="1"/>
        <end position="21"/>
    </location>
</feature>
<proteinExistence type="inferred from homology"/>
<dbReference type="PROSITE" id="PS50240">
    <property type="entry name" value="TRYPSIN_DOM"/>
    <property type="match status" value="1"/>
</dbReference>
<gene>
    <name evidence="11" type="primary">Dgri\GH15247</name>
    <name evidence="11" type="ORF">Dgri_GH15247</name>
</gene>
<dbReference type="InterPro" id="IPR050430">
    <property type="entry name" value="Peptidase_S1"/>
</dbReference>
<dbReference type="OrthoDB" id="10051896at2759"/>
<evidence type="ECO:0000256" key="7">
    <source>
        <dbReference type="ARBA" id="ARBA00023157"/>
    </source>
</evidence>
<dbReference type="STRING" id="7222.B4IX52"/>
<keyword evidence="12" id="KW-1185">Reference proteome</keyword>
<name>B4IX52_DROGR</name>
<dbReference type="InterPro" id="IPR001314">
    <property type="entry name" value="Peptidase_S1A"/>
</dbReference>
<dbReference type="PhylomeDB" id="B4IX52"/>
<dbReference type="Gene3D" id="2.40.10.10">
    <property type="entry name" value="Trypsin-like serine proteases"/>
    <property type="match status" value="1"/>
</dbReference>
<keyword evidence="6" id="KW-0865">Zymogen</keyword>
<evidence type="ECO:0000256" key="3">
    <source>
        <dbReference type="ARBA" id="ARBA00022729"/>
    </source>
</evidence>
<accession>B4IX52</accession>
<dbReference type="SMR" id="B4IX52"/>
<dbReference type="FunCoup" id="B4IX52">
    <property type="interactions" value="87"/>
</dbReference>
<evidence type="ECO:0000256" key="5">
    <source>
        <dbReference type="ARBA" id="ARBA00022825"/>
    </source>
</evidence>
<keyword evidence="2 8" id="KW-0645">Protease</keyword>
<dbReference type="GO" id="GO:0004252">
    <property type="term" value="F:serine-type endopeptidase activity"/>
    <property type="evidence" value="ECO:0007669"/>
    <property type="project" value="InterPro"/>
</dbReference>
<evidence type="ECO:0000313" key="11">
    <source>
        <dbReference type="EMBL" id="EDV96358.1"/>
    </source>
</evidence>
<evidence type="ECO:0000256" key="6">
    <source>
        <dbReference type="ARBA" id="ARBA00023145"/>
    </source>
</evidence>
<dbReference type="HOGENOM" id="CLU_006842_7_1_1"/>
<organism evidence="12">
    <name type="scientific">Drosophila grimshawi</name>
    <name type="common">Hawaiian fruit fly</name>
    <name type="synonym">Idiomyia grimshawi</name>
    <dbReference type="NCBI Taxonomy" id="7222"/>
    <lineage>
        <taxon>Eukaryota</taxon>
        <taxon>Metazoa</taxon>
        <taxon>Ecdysozoa</taxon>
        <taxon>Arthropoda</taxon>
        <taxon>Hexapoda</taxon>
        <taxon>Insecta</taxon>
        <taxon>Pterygota</taxon>
        <taxon>Neoptera</taxon>
        <taxon>Endopterygota</taxon>
        <taxon>Diptera</taxon>
        <taxon>Brachycera</taxon>
        <taxon>Muscomorpha</taxon>
        <taxon>Ephydroidea</taxon>
        <taxon>Drosophilidae</taxon>
        <taxon>Drosophila</taxon>
        <taxon>Hawaiian Drosophila</taxon>
    </lineage>
</organism>
<dbReference type="InterPro" id="IPR009003">
    <property type="entry name" value="Peptidase_S1_PA"/>
</dbReference>
<evidence type="ECO:0000256" key="8">
    <source>
        <dbReference type="RuleBase" id="RU363034"/>
    </source>
</evidence>
<dbReference type="InParanoid" id="B4IX52"/>
<dbReference type="InterPro" id="IPR018114">
    <property type="entry name" value="TRYPSIN_HIS"/>
</dbReference>
<dbReference type="SUPFAM" id="SSF50494">
    <property type="entry name" value="Trypsin-like serine proteases"/>
    <property type="match status" value="1"/>
</dbReference>
<evidence type="ECO:0000259" key="10">
    <source>
        <dbReference type="PROSITE" id="PS50240"/>
    </source>
</evidence>
<keyword evidence="4 8" id="KW-0378">Hydrolase</keyword>
<dbReference type="Pfam" id="PF00089">
    <property type="entry name" value="Trypsin"/>
    <property type="match status" value="1"/>
</dbReference>
<evidence type="ECO:0000256" key="2">
    <source>
        <dbReference type="ARBA" id="ARBA00022670"/>
    </source>
</evidence>
<dbReference type="PROSITE" id="PS00135">
    <property type="entry name" value="TRYPSIN_SER"/>
    <property type="match status" value="1"/>
</dbReference>
<comment type="similarity">
    <text evidence="1">Belongs to the peptidase S1 family.</text>
</comment>
<dbReference type="Proteomes" id="UP000001070">
    <property type="component" value="Unassembled WGS sequence"/>
</dbReference>
<dbReference type="SMART" id="SM00020">
    <property type="entry name" value="Tryp_SPc"/>
    <property type="match status" value="1"/>
</dbReference>
<dbReference type="InterPro" id="IPR001254">
    <property type="entry name" value="Trypsin_dom"/>
</dbReference>
<dbReference type="MEROPS" id="S01.A16"/>
<dbReference type="PROSITE" id="PS00134">
    <property type="entry name" value="TRYPSIN_HIS"/>
    <property type="match status" value="1"/>
</dbReference>
<dbReference type="PRINTS" id="PR00722">
    <property type="entry name" value="CHYMOTRYPSIN"/>
</dbReference>
<evidence type="ECO:0000256" key="1">
    <source>
        <dbReference type="ARBA" id="ARBA00007664"/>
    </source>
</evidence>
<dbReference type="EMBL" id="CH916366">
    <property type="protein sequence ID" value="EDV96358.1"/>
    <property type="molecule type" value="Genomic_DNA"/>
</dbReference>
<dbReference type="AlphaFoldDB" id="B4IX52"/>
<feature type="domain" description="Peptidase S1" evidence="10">
    <location>
        <begin position="31"/>
        <end position="252"/>
    </location>
</feature>
<dbReference type="GO" id="GO:0006508">
    <property type="term" value="P:proteolysis"/>
    <property type="evidence" value="ECO:0007669"/>
    <property type="project" value="UniProtKB-KW"/>
</dbReference>
<evidence type="ECO:0000256" key="4">
    <source>
        <dbReference type="ARBA" id="ARBA00022801"/>
    </source>
</evidence>
<dbReference type="PANTHER" id="PTHR24276">
    <property type="entry name" value="POLYSERASE-RELATED"/>
    <property type="match status" value="1"/>
</dbReference>
<dbReference type="InterPro" id="IPR033116">
    <property type="entry name" value="TRYPSIN_SER"/>
</dbReference>
<keyword evidence="3 9" id="KW-0732">Signal</keyword>
<feature type="chain" id="PRO_5002807671" evidence="9">
    <location>
        <begin position="22"/>
        <end position="255"/>
    </location>
</feature>
<evidence type="ECO:0000256" key="9">
    <source>
        <dbReference type="SAM" id="SignalP"/>
    </source>
</evidence>
<protein>
    <submittedName>
        <fullName evidence="11">GH15247</fullName>
    </submittedName>
</protein>
<reference evidence="11 12" key="1">
    <citation type="journal article" date="2007" name="Nature">
        <title>Evolution of genes and genomes on the Drosophila phylogeny.</title>
        <authorList>
            <consortium name="Drosophila 12 Genomes Consortium"/>
            <person name="Clark A.G."/>
            <person name="Eisen M.B."/>
            <person name="Smith D.R."/>
            <person name="Bergman C.M."/>
            <person name="Oliver B."/>
            <person name="Markow T.A."/>
            <person name="Kaufman T.C."/>
            <person name="Kellis M."/>
            <person name="Gelbart W."/>
            <person name="Iyer V.N."/>
            <person name="Pollard D.A."/>
            <person name="Sackton T.B."/>
            <person name="Larracuente A.M."/>
            <person name="Singh N.D."/>
            <person name="Abad J.P."/>
            <person name="Abt D.N."/>
            <person name="Adryan B."/>
            <person name="Aguade M."/>
            <person name="Akashi H."/>
            <person name="Anderson W.W."/>
            <person name="Aquadro C.F."/>
            <person name="Ardell D.H."/>
            <person name="Arguello R."/>
            <person name="Artieri C.G."/>
            <person name="Barbash D.A."/>
            <person name="Barker D."/>
            <person name="Barsanti P."/>
            <person name="Batterham P."/>
            <person name="Batzoglou S."/>
            <person name="Begun D."/>
            <person name="Bhutkar A."/>
            <person name="Blanco E."/>
            <person name="Bosak S.A."/>
            <person name="Bradley R.K."/>
            <person name="Brand A.D."/>
            <person name="Brent M.R."/>
            <person name="Brooks A.N."/>
            <person name="Brown R.H."/>
            <person name="Butlin R.K."/>
            <person name="Caggese C."/>
            <person name="Calvi B.R."/>
            <person name="Bernardo de Carvalho A."/>
            <person name="Caspi A."/>
            <person name="Castrezana S."/>
            <person name="Celniker S.E."/>
            <person name="Chang J.L."/>
            <person name="Chapple C."/>
            <person name="Chatterji S."/>
            <person name="Chinwalla A."/>
            <person name="Civetta A."/>
            <person name="Clifton S.W."/>
            <person name="Comeron J.M."/>
            <person name="Costello J.C."/>
            <person name="Coyne J.A."/>
            <person name="Daub J."/>
            <person name="David R.G."/>
            <person name="Delcher A.L."/>
            <person name="Delehaunty K."/>
            <person name="Do C.B."/>
            <person name="Ebling H."/>
            <person name="Edwards K."/>
            <person name="Eickbush T."/>
            <person name="Evans J.D."/>
            <person name="Filipski A."/>
            <person name="Findeiss S."/>
            <person name="Freyhult E."/>
            <person name="Fulton L."/>
            <person name="Fulton R."/>
            <person name="Garcia A.C."/>
            <person name="Gardiner A."/>
            <person name="Garfield D.A."/>
            <person name="Garvin B.E."/>
            <person name="Gibson G."/>
            <person name="Gilbert D."/>
            <person name="Gnerre S."/>
            <person name="Godfrey J."/>
            <person name="Good R."/>
            <person name="Gotea V."/>
            <person name="Gravely B."/>
            <person name="Greenberg A.J."/>
            <person name="Griffiths-Jones S."/>
            <person name="Gross S."/>
            <person name="Guigo R."/>
            <person name="Gustafson E.A."/>
            <person name="Haerty W."/>
            <person name="Hahn M.W."/>
            <person name="Halligan D.L."/>
            <person name="Halpern A.L."/>
            <person name="Halter G.M."/>
            <person name="Han M.V."/>
            <person name="Heger A."/>
            <person name="Hillier L."/>
            <person name="Hinrichs A.S."/>
            <person name="Holmes I."/>
            <person name="Hoskins R.A."/>
            <person name="Hubisz M.J."/>
            <person name="Hultmark D."/>
            <person name="Huntley M.A."/>
            <person name="Jaffe D.B."/>
            <person name="Jagadeeshan S."/>
            <person name="Jeck W.R."/>
            <person name="Johnson J."/>
            <person name="Jones C.D."/>
            <person name="Jordan W.C."/>
            <person name="Karpen G.H."/>
            <person name="Kataoka E."/>
            <person name="Keightley P.D."/>
            <person name="Kheradpour P."/>
            <person name="Kirkness E.F."/>
            <person name="Koerich L.B."/>
            <person name="Kristiansen K."/>
            <person name="Kudrna D."/>
            <person name="Kulathinal R.J."/>
            <person name="Kumar S."/>
            <person name="Kwok R."/>
            <person name="Lander E."/>
            <person name="Langley C.H."/>
            <person name="Lapoint R."/>
            <person name="Lazzaro B.P."/>
            <person name="Lee S.J."/>
            <person name="Levesque L."/>
            <person name="Li R."/>
            <person name="Lin C.F."/>
            <person name="Lin M.F."/>
            <person name="Lindblad-Toh K."/>
            <person name="Llopart A."/>
            <person name="Long M."/>
            <person name="Low L."/>
            <person name="Lozovsky E."/>
            <person name="Lu J."/>
            <person name="Luo M."/>
            <person name="Machado C.A."/>
            <person name="Makalowski W."/>
            <person name="Marzo M."/>
            <person name="Matsuda M."/>
            <person name="Matzkin L."/>
            <person name="McAllister B."/>
            <person name="McBride C.S."/>
            <person name="McKernan B."/>
            <person name="McKernan K."/>
            <person name="Mendez-Lago M."/>
            <person name="Minx P."/>
            <person name="Mollenhauer M.U."/>
            <person name="Montooth K."/>
            <person name="Mount S.M."/>
            <person name="Mu X."/>
            <person name="Myers E."/>
            <person name="Negre B."/>
            <person name="Newfeld S."/>
            <person name="Nielsen R."/>
            <person name="Noor M.A."/>
            <person name="O'Grady P."/>
            <person name="Pachter L."/>
            <person name="Papaceit M."/>
            <person name="Parisi M.J."/>
            <person name="Parisi M."/>
            <person name="Parts L."/>
            <person name="Pedersen J.S."/>
            <person name="Pesole G."/>
            <person name="Phillippy A.M."/>
            <person name="Ponting C.P."/>
            <person name="Pop M."/>
            <person name="Porcelli D."/>
            <person name="Powell J.R."/>
            <person name="Prohaska S."/>
            <person name="Pruitt K."/>
            <person name="Puig M."/>
            <person name="Quesneville H."/>
            <person name="Ram K.R."/>
            <person name="Rand D."/>
            <person name="Rasmussen M.D."/>
            <person name="Reed L.K."/>
            <person name="Reenan R."/>
            <person name="Reily A."/>
            <person name="Remington K.A."/>
            <person name="Rieger T.T."/>
            <person name="Ritchie M.G."/>
            <person name="Robin C."/>
            <person name="Rogers Y.H."/>
            <person name="Rohde C."/>
            <person name="Rozas J."/>
            <person name="Rubenfield M.J."/>
            <person name="Ruiz A."/>
            <person name="Russo S."/>
            <person name="Salzberg S.L."/>
            <person name="Sanchez-Gracia A."/>
            <person name="Saranga D.J."/>
            <person name="Sato H."/>
            <person name="Schaeffer S.W."/>
            <person name="Schatz M.C."/>
            <person name="Schlenke T."/>
            <person name="Schwartz R."/>
            <person name="Segarra C."/>
            <person name="Singh R.S."/>
            <person name="Sirot L."/>
            <person name="Sirota M."/>
            <person name="Sisneros N.B."/>
            <person name="Smith C.D."/>
            <person name="Smith T.F."/>
            <person name="Spieth J."/>
            <person name="Stage D.E."/>
            <person name="Stark A."/>
            <person name="Stephan W."/>
            <person name="Strausberg R.L."/>
            <person name="Strempel S."/>
            <person name="Sturgill D."/>
            <person name="Sutton G."/>
            <person name="Sutton G.G."/>
            <person name="Tao W."/>
            <person name="Teichmann S."/>
            <person name="Tobari Y.N."/>
            <person name="Tomimura Y."/>
            <person name="Tsolas J.M."/>
            <person name="Valente V.L."/>
            <person name="Venter E."/>
            <person name="Venter J.C."/>
            <person name="Vicario S."/>
            <person name="Vieira F.G."/>
            <person name="Vilella A.J."/>
            <person name="Villasante A."/>
            <person name="Walenz B."/>
            <person name="Wang J."/>
            <person name="Wasserman M."/>
            <person name="Watts T."/>
            <person name="Wilson D."/>
            <person name="Wilson R.K."/>
            <person name="Wing R.A."/>
            <person name="Wolfner M.F."/>
            <person name="Wong A."/>
            <person name="Wong G.K."/>
            <person name="Wu C.I."/>
            <person name="Wu G."/>
            <person name="Yamamoto D."/>
            <person name="Yang H.P."/>
            <person name="Yang S.P."/>
            <person name="Yorke J.A."/>
            <person name="Yoshida K."/>
            <person name="Zdobnov E."/>
            <person name="Zhang P."/>
            <person name="Zhang Y."/>
            <person name="Zimin A.V."/>
            <person name="Baldwin J."/>
            <person name="Abdouelleil A."/>
            <person name="Abdulkadir J."/>
            <person name="Abebe A."/>
            <person name="Abera B."/>
            <person name="Abreu J."/>
            <person name="Acer S.C."/>
            <person name="Aftuck L."/>
            <person name="Alexander A."/>
            <person name="An P."/>
            <person name="Anderson E."/>
            <person name="Anderson S."/>
            <person name="Arachi H."/>
            <person name="Azer M."/>
            <person name="Bachantsang P."/>
            <person name="Barry A."/>
            <person name="Bayul T."/>
            <person name="Berlin A."/>
            <person name="Bessette D."/>
            <person name="Bloom T."/>
            <person name="Blye J."/>
            <person name="Boguslavskiy L."/>
            <person name="Bonnet C."/>
            <person name="Boukhgalter B."/>
            <person name="Bourzgui I."/>
            <person name="Brown A."/>
            <person name="Cahill P."/>
            <person name="Channer S."/>
            <person name="Cheshatsang Y."/>
            <person name="Chuda L."/>
            <person name="Citroen M."/>
            <person name="Collymore A."/>
            <person name="Cooke P."/>
            <person name="Costello M."/>
            <person name="D'Aco K."/>
            <person name="Daza R."/>
            <person name="De Haan G."/>
            <person name="DeGray S."/>
            <person name="DeMaso C."/>
            <person name="Dhargay N."/>
            <person name="Dooley K."/>
            <person name="Dooley E."/>
            <person name="Doricent M."/>
            <person name="Dorje P."/>
            <person name="Dorjee K."/>
            <person name="Dupes A."/>
            <person name="Elong R."/>
            <person name="Falk J."/>
            <person name="Farina A."/>
            <person name="Faro S."/>
            <person name="Ferguson D."/>
            <person name="Fisher S."/>
            <person name="Foley C.D."/>
            <person name="Franke A."/>
            <person name="Friedrich D."/>
            <person name="Gadbois L."/>
            <person name="Gearin G."/>
            <person name="Gearin C.R."/>
            <person name="Giannoukos G."/>
            <person name="Goode T."/>
            <person name="Graham J."/>
            <person name="Grandbois E."/>
            <person name="Grewal S."/>
            <person name="Gyaltsen K."/>
            <person name="Hafez N."/>
            <person name="Hagos B."/>
            <person name="Hall J."/>
            <person name="Henson C."/>
            <person name="Hollinger A."/>
            <person name="Honan T."/>
            <person name="Huard M.D."/>
            <person name="Hughes L."/>
            <person name="Hurhula B."/>
            <person name="Husby M.E."/>
            <person name="Kamat A."/>
            <person name="Kanga B."/>
            <person name="Kashin S."/>
            <person name="Khazanovich D."/>
            <person name="Kisner P."/>
            <person name="Lance K."/>
            <person name="Lara M."/>
            <person name="Lee W."/>
            <person name="Lennon N."/>
            <person name="Letendre F."/>
            <person name="LeVine R."/>
            <person name="Lipovsky A."/>
            <person name="Liu X."/>
            <person name="Liu J."/>
            <person name="Liu S."/>
            <person name="Lokyitsang T."/>
            <person name="Lokyitsang Y."/>
            <person name="Lubonja R."/>
            <person name="Lui A."/>
            <person name="MacDonald P."/>
            <person name="Magnisalis V."/>
            <person name="Maru K."/>
            <person name="Matthews C."/>
            <person name="McCusker W."/>
            <person name="McDonough S."/>
            <person name="Mehta T."/>
            <person name="Meldrim J."/>
            <person name="Meneus L."/>
            <person name="Mihai O."/>
            <person name="Mihalev A."/>
            <person name="Mihova T."/>
            <person name="Mittelman R."/>
            <person name="Mlenga V."/>
            <person name="Montmayeur A."/>
            <person name="Mulrain L."/>
            <person name="Navidi A."/>
            <person name="Naylor J."/>
            <person name="Negash T."/>
            <person name="Nguyen T."/>
            <person name="Nguyen N."/>
            <person name="Nicol R."/>
            <person name="Norbu C."/>
            <person name="Norbu N."/>
            <person name="Novod N."/>
            <person name="O'Neill B."/>
            <person name="Osman S."/>
            <person name="Markiewicz E."/>
            <person name="Oyono O.L."/>
            <person name="Patti C."/>
            <person name="Phunkhang P."/>
            <person name="Pierre F."/>
            <person name="Priest M."/>
            <person name="Raghuraman S."/>
            <person name="Rege F."/>
            <person name="Reyes R."/>
            <person name="Rise C."/>
            <person name="Rogov P."/>
            <person name="Ross K."/>
            <person name="Ryan E."/>
            <person name="Settipalli S."/>
            <person name="Shea T."/>
            <person name="Sherpa N."/>
            <person name="Shi L."/>
            <person name="Shih D."/>
            <person name="Sparrow T."/>
            <person name="Spaulding J."/>
            <person name="Stalker J."/>
            <person name="Stange-Thomann N."/>
            <person name="Stavropoulos S."/>
            <person name="Stone C."/>
            <person name="Strader C."/>
            <person name="Tesfaye S."/>
            <person name="Thomson T."/>
            <person name="Thoulutsang Y."/>
            <person name="Thoulutsang D."/>
            <person name="Topham K."/>
            <person name="Topping I."/>
            <person name="Tsamla T."/>
            <person name="Vassiliev H."/>
            <person name="Vo A."/>
            <person name="Wangchuk T."/>
            <person name="Wangdi T."/>
            <person name="Weiand M."/>
            <person name="Wilkinson J."/>
            <person name="Wilson A."/>
            <person name="Yadav S."/>
            <person name="Young G."/>
            <person name="Yu Q."/>
            <person name="Zembek L."/>
            <person name="Zhong D."/>
            <person name="Zimmer A."/>
            <person name="Zwirko Z."/>
            <person name="Jaffe D.B."/>
            <person name="Alvarez P."/>
            <person name="Brockman W."/>
            <person name="Butler J."/>
            <person name="Chin C."/>
            <person name="Gnerre S."/>
            <person name="Grabherr M."/>
            <person name="Kleber M."/>
            <person name="Mauceli E."/>
            <person name="MacCallum I."/>
        </authorList>
    </citation>
    <scope>NUCLEOTIDE SEQUENCE [LARGE SCALE GENOMIC DNA]</scope>
    <source>
        <strain evidence="12">Tucson 15287-2541.00</strain>
    </source>
</reference>
<keyword evidence="5 8" id="KW-0720">Serine protease</keyword>
<sequence length="255" mass="27850">MLQSQQLLALLLIASVFLVIGSQERMAEPRIIGGHVARISHLKYLVQVLSNDAICGGSLITKRWVISAAHCVHNVPTNSLRVYGGTSEQGAQNGIQRSVTFLAVPRQFRMNTMHMDVAALYLNQDMVGPNVATIRLAFQPAPPGSLVRVSGWGATSRDSRQTARVVHSVTLPLWPNGACREAYSGQWQITRSMVCAGKSFQRDSCDGDSGGPMVYRGELIGIVSFGNECATLEPGVYTSVPVIRRWFLDIMAEYS</sequence>
<dbReference type="CDD" id="cd00190">
    <property type="entry name" value="Tryp_SPc"/>
    <property type="match status" value="1"/>
</dbReference>
<dbReference type="InterPro" id="IPR043504">
    <property type="entry name" value="Peptidase_S1_PA_chymotrypsin"/>
</dbReference>
<dbReference type="eggNOG" id="KOG3627">
    <property type="taxonomic scope" value="Eukaryota"/>
</dbReference>
<dbReference type="PANTHER" id="PTHR24276:SF94">
    <property type="entry name" value="AT20289P-RELATED"/>
    <property type="match status" value="1"/>
</dbReference>
<dbReference type="FunFam" id="2.40.10.10:FF:000034">
    <property type="entry name" value="Eupolytin"/>
    <property type="match status" value="1"/>
</dbReference>
<keyword evidence="7" id="KW-1015">Disulfide bond</keyword>